<keyword evidence="4 6" id="KW-1133">Transmembrane helix</keyword>
<dbReference type="PANTHER" id="PTHR12483">
    <property type="entry name" value="SOLUTE CARRIER FAMILY 31 COPPER TRANSPORTERS"/>
    <property type="match status" value="1"/>
</dbReference>
<evidence type="ECO:0000256" key="1">
    <source>
        <dbReference type="ARBA" id="ARBA00004141"/>
    </source>
</evidence>
<sequence>MDMSTMTMSSTGSMMMTSSASAAAATSTTAMHTAGGSGMDMGGGMGPNACKISARRSLTYYLPLMLPLPRMLWNWYTIDSCFLARSWHVRSGGAFAGSCIGVILLVISLELLRRAQREFDRYLRRSDAQLSSDSEAGGVSGSSESGTAKSSSKIKVAGFGSSSSAWSTTFAPKKLKLWQQVVRSLLYMVQFAVGYFIMLLAMYYNGYIIICIFIGAFLGAMIFQWDTYGARCDPEQRDSCCT</sequence>
<evidence type="ECO:0000256" key="5">
    <source>
        <dbReference type="ARBA" id="ARBA00023136"/>
    </source>
</evidence>
<keyword evidence="3 6" id="KW-0812">Transmembrane</keyword>
<keyword evidence="6" id="KW-0187">Copper transport</keyword>
<evidence type="ECO:0000313" key="8">
    <source>
        <dbReference type="Proteomes" id="UP000019373"/>
    </source>
</evidence>
<feature type="transmembrane region" description="Helical" evidence="6">
    <location>
        <begin position="181"/>
        <end position="201"/>
    </location>
</feature>
<dbReference type="OMA" id="MDMHDMH"/>
<dbReference type="PANTHER" id="PTHR12483:SF73">
    <property type="entry name" value="COPPER TRANSPORT PROTEIN CTR3"/>
    <property type="match status" value="1"/>
</dbReference>
<reference evidence="8" key="1">
    <citation type="journal article" date="2014" name="BMC Genomics">
        <title>Genome characteristics reveal the impact of lichenization on lichen-forming fungus Endocarpon pusillum Hedwig (Verrucariales, Ascomycota).</title>
        <authorList>
            <person name="Wang Y.-Y."/>
            <person name="Liu B."/>
            <person name="Zhang X.-Y."/>
            <person name="Zhou Q.-M."/>
            <person name="Zhang T."/>
            <person name="Li H."/>
            <person name="Yu Y.-F."/>
            <person name="Zhang X.-L."/>
            <person name="Hao X.-Y."/>
            <person name="Wang M."/>
            <person name="Wang L."/>
            <person name="Wei J.-C."/>
        </authorList>
    </citation>
    <scope>NUCLEOTIDE SEQUENCE [LARGE SCALE GENOMIC DNA]</scope>
    <source>
        <strain evidence="8">Z07020 / HMAS-L-300199</strain>
    </source>
</reference>
<dbReference type="GO" id="GO:0005375">
    <property type="term" value="F:copper ion transmembrane transporter activity"/>
    <property type="evidence" value="ECO:0007669"/>
    <property type="project" value="UniProtKB-UniRule"/>
</dbReference>
<evidence type="ECO:0000256" key="2">
    <source>
        <dbReference type="ARBA" id="ARBA00006921"/>
    </source>
</evidence>
<dbReference type="InterPro" id="IPR007274">
    <property type="entry name" value="Cop_transporter"/>
</dbReference>
<gene>
    <name evidence="7" type="ORF">EPUS_07665</name>
</gene>
<accession>U1I4U0</accession>
<dbReference type="OrthoDB" id="161814at2759"/>
<dbReference type="eggNOG" id="KOG3386">
    <property type="taxonomic scope" value="Eukaryota"/>
</dbReference>
<dbReference type="Proteomes" id="UP000019373">
    <property type="component" value="Unassembled WGS sequence"/>
</dbReference>
<comment type="similarity">
    <text evidence="2 6">Belongs to the copper transporter (Ctr) (TC 1.A.56) family. SLC31A subfamily.</text>
</comment>
<feature type="transmembrane region" description="Helical" evidence="6">
    <location>
        <begin position="207"/>
        <end position="225"/>
    </location>
</feature>
<proteinExistence type="inferred from homology"/>
<evidence type="ECO:0000256" key="4">
    <source>
        <dbReference type="ARBA" id="ARBA00022989"/>
    </source>
</evidence>
<name>U1I4U0_ENDPU</name>
<evidence type="ECO:0000256" key="3">
    <source>
        <dbReference type="ARBA" id="ARBA00022692"/>
    </source>
</evidence>
<keyword evidence="6" id="KW-0406">Ion transport</keyword>
<dbReference type="Pfam" id="PF04145">
    <property type="entry name" value="Ctr"/>
    <property type="match status" value="1"/>
</dbReference>
<protein>
    <recommendedName>
        <fullName evidence="6">Copper transport protein</fullName>
    </recommendedName>
</protein>
<evidence type="ECO:0000256" key="6">
    <source>
        <dbReference type="RuleBase" id="RU367022"/>
    </source>
</evidence>
<keyword evidence="5 6" id="KW-0472">Membrane</keyword>
<dbReference type="RefSeq" id="XP_007785536.1">
    <property type="nucleotide sequence ID" value="XM_007787346.1"/>
</dbReference>
<dbReference type="GeneID" id="19242545"/>
<feature type="transmembrane region" description="Helical" evidence="6">
    <location>
        <begin position="92"/>
        <end position="112"/>
    </location>
</feature>
<keyword evidence="6" id="KW-0186">Copper</keyword>
<dbReference type="GO" id="GO:0016020">
    <property type="term" value="C:membrane"/>
    <property type="evidence" value="ECO:0007669"/>
    <property type="project" value="UniProtKB-SubCell"/>
</dbReference>
<comment type="subcellular location">
    <subcellularLocation>
        <location evidence="1 6">Membrane</location>
        <topology evidence="1 6">Multi-pass membrane protein</topology>
    </subcellularLocation>
</comment>
<dbReference type="HOGENOM" id="CLU_079690_0_1_1"/>
<evidence type="ECO:0000313" key="7">
    <source>
        <dbReference type="EMBL" id="ERF77124.1"/>
    </source>
</evidence>
<keyword evidence="6" id="KW-0813">Transport</keyword>
<keyword evidence="8" id="KW-1185">Reference proteome</keyword>
<dbReference type="AlphaFoldDB" id="U1I4U0"/>
<organism evidence="7 8">
    <name type="scientific">Endocarpon pusillum (strain Z07020 / HMAS-L-300199)</name>
    <name type="common">Lichen-forming fungus</name>
    <dbReference type="NCBI Taxonomy" id="1263415"/>
    <lineage>
        <taxon>Eukaryota</taxon>
        <taxon>Fungi</taxon>
        <taxon>Dikarya</taxon>
        <taxon>Ascomycota</taxon>
        <taxon>Pezizomycotina</taxon>
        <taxon>Eurotiomycetes</taxon>
        <taxon>Chaetothyriomycetidae</taxon>
        <taxon>Verrucariales</taxon>
        <taxon>Verrucariaceae</taxon>
        <taxon>Endocarpon</taxon>
    </lineage>
</organism>
<dbReference type="EMBL" id="KE720657">
    <property type="protein sequence ID" value="ERF77124.1"/>
    <property type="molecule type" value="Genomic_DNA"/>
</dbReference>